<dbReference type="AlphaFoldDB" id="A0A9X9PWS8"/>
<dbReference type="EMBL" id="CYRY02005725">
    <property type="protein sequence ID" value="VCW70120.1"/>
    <property type="molecule type" value="Genomic_DNA"/>
</dbReference>
<gene>
    <name evidence="2" type="ORF">BN2614_LOCUS2</name>
</gene>
<feature type="non-terminal residue" evidence="2">
    <location>
        <position position="145"/>
    </location>
</feature>
<dbReference type="Gene3D" id="1.25.50.20">
    <property type="match status" value="1"/>
</dbReference>
<evidence type="ECO:0000259" key="1">
    <source>
        <dbReference type="Pfam" id="PF11838"/>
    </source>
</evidence>
<accession>A0A9X9PWS8</accession>
<sequence length="145" mass="16899">MYANKTKEEERIQLAYAMSCSKDPRILNRYMEYAITASPFAFNETNIIEVVAASEVGRYIAKDFLVNNWQAVSERYGTQSLVTLMNIIGRTISTDLQITELQQFFGNMLEEHQRLTVHAKLQTIKNKNLENKMRRARMTAWLRTN</sequence>
<reference evidence="2 3" key="1">
    <citation type="submission" date="2018-10" db="EMBL/GenBank/DDBJ databases">
        <authorList>
            <person name="Ekblom R."/>
            <person name="Jareborg N."/>
        </authorList>
    </citation>
    <scope>NUCLEOTIDE SEQUENCE [LARGE SCALE GENOMIC DNA]</scope>
    <source>
        <tissue evidence="2">Muscle</tissue>
    </source>
</reference>
<dbReference type="Pfam" id="PF11838">
    <property type="entry name" value="ERAP1_C"/>
    <property type="match status" value="1"/>
</dbReference>
<organism evidence="2 3">
    <name type="scientific">Gulo gulo</name>
    <name type="common">Wolverine</name>
    <name type="synonym">Gluton</name>
    <dbReference type="NCBI Taxonomy" id="48420"/>
    <lineage>
        <taxon>Eukaryota</taxon>
        <taxon>Metazoa</taxon>
        <taxon>Chordata</taxon>
        <taxon>Craniata</taxon>
        <taxon>Vertebrata</taxon>
        <taxon>Euteleostomi</taxon>
        <taxon>Mammalia</taxon>
        <taxon>Eutheria</taxon>
        <taxon>Laurasiatheria</taxon>
        <taxon>Carnivora</taxon>
        <taxon>Caniformia</taxon>
        <taxon>Musteloidea</taxon>
        <taxon>Mustelidae</taxon>
        <taxon>Guloninae</taxon>
        <taxon>Gulo</taxon>
    </lineage>
</organism>
<evidence type="ECO:0000313" key="3">
    <source>
        <dbReference type="Proteomes" id="UP000269945"/>
    </source>
</evidence>
<dbReference type="InterPro" id="IPR024571">
    <property type="entry name" value="ERAP1-like_C_dom"/>
</dbReference>
<comment type="caution">
    <text evidence="2">The sequence shown here is derived from an EMBL/GenBank/DDBJ whole genome shotgun (WGS) entry which is preliminary data.</text>
</comment>
<feature type="domain" description="ERAP1-like C-terminal" evidence="1">
    <location>
        <begin position="2"/>
        <end position="125"/>
    </location>
</feature>
<dbReference type="Proteomes" id="UP000269945">
    <property type="component" value="Unassembled WGS sequence"/>
</dbReference>
<protein>
    <recommendedName>
        <fullName evidence="1">ERAP1-like C-terminal domain-containing protein</fullName>
    </recommendedName>
</protein>
<name>A0A9X9PWS8_GULGU</name>
<proteinExistence type="predicted"/>
<evidence type="ECO:0000313" key="2">
    <source>
        <dbReference type="EMBL" id="VCW70120.1"/>
    </source>
</evidence>
<keyword evidence="3" id="KW-1185">Reference proteome</keyword>